<reference evidence="1" key="1">
    <citation type="submission" date="2022-11" db="EMBL/GenBank/DDBJ databases">
        <authorList>
            <person name="Kamali M."/>
            <person name="Peak L."/>
            <person name="Go Y.Y."/>
            <person name="Balasuriya U.B.R."/>
            <person name="Carossino M."/>
        </authorList>
    </citation>
    <scope>NUCLEOTIDE SEQUENCE</scope>
    <source>
        <strain evidence="1">4524</strain>
    </source>
</reference>
<comment type="caution">
    <text evidence="1">The sequence shown here is derived from an EMBL/GenBank/DDBJ whole genome shotgun (WGS) entry which is preliminary data.</text>
</comment>
<evidence type="ECO:0000313" key="2">
    <source>
        <dbReference type="Proteomes" id="UP001142444"/>
    </source>
</evidence>
<gene>
    <name evidence="1" type="ORF">OQ257_11300</name>
</gene>
<evidence type="ECO:0000313" key="1">
    <source>
        <dbReference type="EMBL" id="MDE8035741.1"/>
    </source>
</evidence>
<accession>A0A9X4JD96</accession>
<name>A0A9X4JD96_ACTEU</name>
<sequence length="217" mass="23934">MTKTNSKTTKVQKTKFRIQTGVEAEKAVTAVDLLKKELTIATSGYAKGDVVELSGLGMLDGVYPVEKVASDKVTLCAEVDWTGYDAPTVFTTAKAKRVIFSSQFCLIKNIEKSEDTVSVEDVTTICDDGTVTEPGEIEFGSIKLSYSFVPDDEMQTLLRNTFYAKKDFAYKTEFPDGRGTLYGYGFLESGNAYSGEVKGRFDSSCSIKPKKRDYLMV</sequence>
<dbReference type="Gene3D" id="4.10.410.40">
    <property type="match status" value="1"/>
</dbReference>
<reference evidence="1" key="2">
    <citation type="journal article" date="2023" name="Pathogens">
        <title>Pathological Features and Genomic Characterization of an Actinobacillus equuli subsp. equuli Bearing Unique Virulence-Associated Genes from an Adult Horse with Pleuropneumonia.</title>
        <authorList>
            <person name="Kamali M."/>
            <person name="Carossino M."/>
            <person name="Del Piero F."/>
            <person name="Peak L."/>
            <person name="Mitchell M.S."/>
            <person name="Willette J."/>
            <person name="Baker R."/>
            <person name="Li F."/>
            <person name="Kenez A."/>
            <person name="Balasuriya U.B.R."/>
            <person name="Go Y.Y."/>
        </authorList>
    </citation>
    <scope>NUCLEOTIDE SEQUENCE</scope>
    <source>
        <strain evidence="1">4524</strain>
    </source>
</reference>
<dbReference type="EMBL" id="JAPHVQ010000018">
    <property type="protein sequence ID" value="MDE8035741.1"/>
    <property type="molecule type" value="Genomic_DNA"/>
</dbReference>
<protein>
    <submittedName>
        <fullName evidence="1">Uncharacterized protein</fullName>
    </submittedName>
</protein>
<organism evidence="1 2">
    <name type="scientific">Actinobacillus equuli subsp. equuli</name>
    <dbReference type="NCBI Taxonomy" id="202947"/>
    <lineage>
        <taxon>Bacteria</taxon>
        <taxon>Pseudomonadati</taxon>
        <taxon>Pseudomonadota</taxon>
        <taxon>Gammaproteobacteria</taxon>
        <taxon>Pasteurellales</taxon>
        <taxon>Pasteurellaceae</taxon>
        <taxon>Actinobacillus</taxon>
    </lineage>
</organism>
<dbReference type="Proteomes" id="UP001142444">
    <property type="component" value="Unassembled WGS sequence"/>
</dbReference>
<proteinExistence type="predicted"/>
<dbReference type="RefSeq" id="WP_275218532.1">
    <property type="nucleotide sequence ID" value="NZ_JAPHVQ010000018.1"/>
</dbReference>
<keyword evidence="2" id="KW-1185">Reference proteome</keyword>
<dbReference type="AlphaFoldDB" id="A0A9X4JD96"/>